<dbReference type="Gene3D" id="1.20.5.120">
    <property type="entry name" value="Proteasome activator pa28, N-terminal domain"/>
    <property type="match status" value="1"/>
</dbReference>
<dbReference type="Gene3D" id="1.20.120.180">
    <property type="entry name" value="Proteasome activator pa28, C-terminal domain"/>
    <property type="match status" value="1"/>
</dbReference>
<evidence type="ECO:0000259" key="4">
    <source>
        <dbReference type="Pfam" id="PF02252"/>
    </source>
</evidence>
<dbReference type="Pfam" id="PF02251">
    <property type="entry name" value="PA28_N"/>
    <property type="match status" value="1"/>
</dbReference>
<dbReference type="InterPro" id="IPR036252">
    <property type="entry name" value="Proteasome_activ_sf"/>
</dbReference>
<dbReference type="Proteomes" id="UP000095284">
    <property type="component" value="Unplaced"/>
</dbReference>
<proteinExistence type="inferred from homology"/>
<dbReference type="GO" id="GO:0008537">
    <property type="term" value="C:proteasome activator complex"/>
    <property type="evidence" value="ECO:0007669"/>
    <property type="project" value="InterPro"/>
</dbReference>
<dbReference type="InterPro" id="IPR003186">
    <property type="entry name" value="PA28_C"/>
</dbReference>
<feature type="domain" description="Proteasome activator PA28 N-terminal" evidence="3">
    <location>
        <begin position="18"/>
        <end position="74"/>
    </location>
</feature>
<dbReference type="GO" id="GO:0005737">
    <property type="term" value="C:cytoplasm"/>
    <property type="evidence" value="ECO:0007669"/>
    <property type="project" value="TreeGrafter"/>
</dbReference>
<dbReference type="InterPro" id="IPR003185">
    <property type="entry name" value="Proteasome_activ_PA28_N"/>
</dbReference>
<reference evidence="6" key="1">
    <citation type="submission" date="2016-11" db="UniProtKB">
        <authorList>
            <consortium name="WormBaseParasite"/>
        </authorList>
    </citation>
    <scope>IDENTIFICATION</scope>
</reference>
<organism evidence="5 6">
    <name type="scientific">Bursaphelenchus xylophilus</name>
    <name type="common">Pinewood nematode worm</name>
    <name type="synonym">Aphelenchoides xylophilus</name>
    <dbReference type="NCBI Taxonomy" id="6326"/>
    <lineage>
        <taxon>Eukaryota</taxon>
        <taxon>Metazoa</taxon>
        <taxon>Ecdysozoa</taxon>
        <taxon>Nematoda</taxon>
        <taxon>Chromadorea</taxon>
        <taxon>Rhabditida</taxon>
        <taxon>Tylenchina</taxon>
        <taxon>Tylenchomorpha</taxon>
        <taxon>Aphelenchoidea</taxon>
        <taxon>Aphelenchoididae</taxon>
        <taxon>Bursaphelenchus</taxon>
    </lineage>
</organism>
<accession>A0A1I7RX87</accession>
<dbReference type="InterPro" id="IPR036997">
    <property type="entry name" value="PA28_C_sf"/>
</dbReference>
<evidence type="ECO:0000313" key="5">
    <source>
        <dbReference type="Proteomes" id="UP000095284"/>
    </source>
</evidence>
<sequence>MLLFQMKADTKVNGINLKKLNEYKSELLHEAEDLVLNGFPAKVVKFNELLNSPEFSHGRLSELLPDVDSIVPIPRKVGQDAMECDTPAKKIKGDGGTSTPVYVFSGGVVPSNAKLTAMTSSTRELIRATVEEINKVKMWIIFLIPRIEDGNNFGVSIQEEALNEVRTVESEAATFYDQMSRYFLSRAELVVKAAKYPHVEDYRRAILDVDEKQFINIRLVLMETRNHLATLHDMITKNLEKIKKPRSSHNEHMY</sequence>
<feature type="domain" description="Proteasome activator PA28 C-terminal" evidence="4">
    <location>
        <begin position="109"/>
        <end position="251"/>
    </location>
</feature>
<dbReference type="InterPro" id="IPR009077">
    <property type="entry name" value="Proteasome_activ_PA28"/>
</dbReference>
<dbReference type="SUPFAM" id="SSF47216">
    <property type="entry name" value="Proteasome activator"/>
    <property type="match status" value="1"/>
</dbReference>
<dbReference type="InterPro" id="IPR036996">
    <property type="entry name" value="PA28_N_sf"/>
</dbReference>
<dbReference type="GO" id="GO:0061133">
    <property type="term" value="F:endopeptidase activator activity"/>
    <property type="evidence" value="ECO:0007669"/>
    <property type="project" value="TreeGrafter"/>
</dbReference>
<dbReference type="WBParaSite" id="BXY_0535100.1">
    <property type="protein sequence ID" value="BXY_0535100.1"/>
    <property type="gene ID" value="BXY_0535100"/>
</dbReference>
<dbReference type="FunFam" id="1.20.120.180:FF:000001">
    <property type="entry name" value="Proteasome activator complex subunit 3"/>
    <property type="match status" value="1"/>
</dbReference>
<keyword evidence="2" id="KW-0647">Proteasome</keyword>
<comment type="similarity">
    <text evidence="1">Belongs to the PA28 family.</text>
</comment>
<name>A0A1I7RX87_BURXY</name>
<protein>
    <submittedName>
        <fullName evidence="6">Proteasome activator complex subunit 3</fullName>
    </submittedName>
</protein>
<dbReference type="eggNOG" id="KOG4470">
    <property type="taxonomic scope" value="Eukaryota"/>
</dbReference>
<dbReference type="GO" id="GO:0061136">
    <property type="term" value="P:regulation of proteasomal protein catabolic process"/>
    <property type="evidence" value="ECO:0007669"/>
    <property type="project" value="TreeGrafter"/>
</dbReference>
<dbReference type="Pfam" id="PF02252">
    <property type="entry name" value="PA28_C"/>
    <property type="match status" value="1"/>
</dbReference>
<dbReference type="PANTHER" id="PTHR10660:SF2">
    <property type="entry name" value="LD45860P"/>
    <property type="match status" value="1"/>
</dbReference>
<evidence type="ECO:0000256" key="1">
    <source>
        <dbReference type="ARBA" id="ARBA00005883"/>
    </source>
</evidence>
<dbReference type="PANTHER" id="PTHR10660">
    <property type="entry name" value="PROTEASOME REGULATOR PA28"/>
    <property type="match status" value="1"/>
</dbReference>
<evidence type="ECO:0000313" key="6">
    <source>
        <dbReference type="WBParaSite" id="BXY_0535100.1"/>
    </source>
</evidence>
<dbReference type="GO" id="GO:2000045">
    <property type="term" value="P:regulation of G1/S transition of mitotic cell cycle"/>
    <property type="evidence" value="ECO:0007669"/>
    <property type="project" value="TreeGrafter"/>
</dbReference>
<dbReference type="AlphaFoldDB" id="A0A1I7RX87"/>
<evidence type="ECO:0000256" key="2">
    <source>
        <dbReference type="ARBA" id="ARBA00022942"/>
    </source>
</evidence>
<dbReference type="GO" id="GO:0005654">
    <property type="term" value="C:nucleoplasm"/>
    <property type="evidence" value="ECO:0007669"/>
    <property type="project" value="TreeGrafter"/>
</dbReference>
<evidence type="ECO:0000259" key="3">
    <source>
        <dbReference type="Pfam" id="PF02251"/>
    </source>
</evidence>